<keyword evidence="6" id="KW-0735">Signal-anchor</keyword>
<name>A0ABM5JY49_DIAVI</name>
<dbReference type="Proteomes" id="UP001652700">
    <property type="component" value="Unplaced"/>
</dbReference>
<protein>
    <recommendedName>
        <fullName evidence="10">Fringe-like glycosyltransferase domain-containing protein</fullName>
    </recommendedName>
</protein>
<dbReference type="Gene3D" id="3.90.550.50">
    <property type="match status" value="2"/>
</dbReference>
<dbReference type="InterPro" id="IPR003378">
    <property type="entry name" value="Fringe-like_glycosylTrfase"/>
</dbReference>
<evidence type="ECO:0000256" key="5">
    <source>
        <dbReference type="ARBA" id="ARBA00022692"/>
    </source>
</evidence>
<organism evidence="11 12">
    <name type="scientific">Diabrotica virgifera virgifera</name>
    <name type="common">western corn rootworm</name>
    <dbReference type="NCBI Taxonomy" id="50390"/>
    <lineage>
        <taxon>Eukaryota</taxon>
        <taxon>Metazoa</taxon>
        <taxon>Ecdysozoa</taxon>
        <taxon>Arthropoda</taxon>
        <taxon>Hexapoda</taxon>
        <taxon>Insecta</taxon>
        <taxon>Pterygota</taxon>
        <taxon>Neoptera</taxon>
        <taxon>Endopterygota</taxon>
        <taxon>Coleoptera</taxon>
        <taxon>Polyphaga</taxon>
        <taxon>Cucujiformia</taxon>
        <taxon>Chrysomeloidea</taxon>
        <taxon>Chrysomelidae</taxon>
        <taxon>Galerucinae</taxon>
        <taxon>Diabroticina</taxon>
        <taxon>Diabroticites</taxon>
        <taxon>Diabrotica</taxon>
    </lineage>
</organism>
<evidence type="ECO:0000256" key="1">
    <source>
        <dbReference type="ARBA" id="ARBA00004606"/>
    </source>
</evidence>
<dbReference type="SUPFAM" id="SSF53448">
    <property type="entry name" value="Nucleotide-diphospho-sugar transferases"/>
    <property type="match status" value="1"/>
</dbReference>
<keyword evidence="3" id="KW-0328">Glycosyltransferase</keyword>
<proteinExistence type="inferred from homology"/>
<dbReference type="RefSeq" id="XP_050502866.1">
    <property type="nucleotide sequence ID" value="XM_050646909.1"/>
</dbReference>
<keyword evidence="7" id="KW-1133">Transmembrane helix</keyword>
<evidence type="ECO:0000256" key="2">
    <source>
        <dbReference type="ARBA" id="ARBA00008661"/>
    </source>
</evidence>
<evidence type="ECO:0000256" key="4">
    <source>
        <dbReference type="ARBA" id="ARBA00022679"/>
    </source>
</evidence>
<keyword evidence="4" id="KW-0808">Transferase</keyword>
<keyword evidence="5" id="KW-0812">Transmembrane</keyword>
<keyword evidence="8" id="KW-0472">Membrane</keyword>
<evidence type="ECO:0000256" key="6">
    <source>
        <dbReference type="ARBA" id="ARBA00022968"/>
    </source>
</evidence>
<feature type="domain" description="Fringe-like glycosyltransferase" evidence="10">
    <location>
        <begin position="234"/>
        <end position="444"/>
    </location>
</feature>
<dbReference type="Pfam" id="PF02434">
    <property type="entry name" value="Fringe"/>
    <property type="match status" value="2"/>
</dbReference>
<evidence type="ECO:0000256" key="3">
    <source>
        <dbReference type="ARBA" id="ARBA00022676"/>
    </source>
</evidence>
<evidence type="ECO:0000259" key="10">
    <source>
        <dbReference type="Pfam" id="PF02434"/>
    </source>
</evidence>
<feature type="domain" description="Fringe-like glycosyltransferase" evidence="10">
    <location>
        <begin position="84"/>
        <end position="175"/>
    </location>
</feature>
<evidence type="ECO:0000256" key="7">
    <source>
        <dbReference type="ARBA" id="ARBA00022989"/>
    </source>
</evidence>
<dbReference type="PANTHER" id="PTHR10811">
    <property type="entry name" value="FRINGE-RELATED"/>
    <property type="match status" value="1"/>
</dbReference>
<evidence type="ECO:0000313" key="11">
    <source>
        <dbReference type="EnsemblMetazoa" id="XP_050502866.1"/>
    </source>
</evidence>
<evidence type="ECO:0000256" key="9">
    <source>
        <dbReference type="ARBA" id="ARBA00037847"/>
    </source>
</evidence>
<dbReference type="EnsemblMetazoa" id="XM_050646909.1">
    <property type="protein sequence ID" value="XP_050502866.1"/>
    <property type="gene ID" value="LOC114338855"/>
</dbReference>
<evidence type="ECO:0000313" key="12">
    <source>
        <dbReference type="Proteomes" id="UP001652700"/>
    </source>
</evidence>
<comment type="subcellular location">
    <subcellularLocation>
        <location evidence="9">Endomembrane system</location>
        <topology evidence="9">Single-pass membrane protein</topology>
    </subcellularLocation>
    <subcellularLocation>
        <location evidence="1">Membrane</location>
        <topology evidence="1">Single-pass type II membrane protein</topology>
    </subcellularLocation>
</comment>
<comment type="similarity">
    <text evidence="2">Belongs to the glycosyltransferase 31 family.</text>
</comment>
<dbReference type="InterPro" id="IPR029044">
    <property type="entry name" value="Nucleotide-diphossugar_trans"/>
</dbReference>
<dbReference type="GeneID" id="114338855"/>
<reference evidence="11" key="1">
    <citation type="submission" date="2025-05" db="UniProtKB">
        <authorList>
            <consortium name="EnsemblMetazoa"/>
        </authorList>
    </citation>
    <scope>IDENTIFICATION</scope>
</reference>
<keyword evidence="12" id="KW-1185">Reference proteome</keyword>
<sequence length="469" mass="53795">MIVLMLLLWGVVSALDIQHIVFVIISQNNKYNLNLAQNLEYSIRTQSERIFNVSPVIHISNKDFPNIDGWIFFPLFTKLTDLHNNNAYWVFFLQDYTNIRVENILEVFEKYDHNEEIWFGDALFDETATIIHHFAFYENPTFFKYPNVASGFAISMTLLQKLSGRWTDNKLLSSNFNIDSGYELARVVWDDGNGPMLQHENSLCSGSIDEKPLSQLCISFSSPVPACDNLVPRNSIYFAVKTCTKFHKDRVPIVQQTWGSHIPIIKFFSDKEDKSIPTIDLGVPNSETGHCMKTIAILKYVLEDTKHNDSIKWIVVADDDTVLGVNNLERLLSCYDSSEKLCIGERYGYELRDPGGYNYITGGGGMVFSRPLLTELVKRCSCPSLNTPDDMYLGICMARMNVAVTHSPAFHQARPQDYSARFLETYRPVSFHKHYMIDPVNVYKQWFESSDIAKPNELNETNIEVHIEL</sequence>
<accession>A0ABM5JY49</accession>
<evidence type="ECO:0000256" key="8">
    <source>
        <dbReference type="ARBA" id="ARBA00023136"/>
    </source>
</evidence>